<protein>
    <recommendedName>
        <fullName evidence="1">VOC domain-containing protein</fullName>
    </recommendedName>
</protein>
<dbReference type="SUPFAM" id="SSF54593">
    <property type="entry name" value="Glyoxalase/Bleomycin resistance protein/Dihydroxybiphenyl dioxygenase"/>
    <property type="match status" value="1"/>
</dbReference>
<dbReference type="InterPro" id="IPR029068">
    <property type="entry name" value="Glyas_Bleomycin-R_OHBP_Dase"/>
</dbReference>
<accession>T0GT25</accession>
<dbReference type="AlphaFoldDB" id="T0GT25"/>
<sequence length="357" mass="40411">MTILGIESLVYCVDDLERCVDFFEDYGLKIYDRTSDMVRYRLPDTSNVILQRLSTHPIEGSEIVGIGVHETVWGVDCQADLDRLAARVAADREVRRDPDGTAHFIADGGIPMALRLWPTFRMPQTSVDPVNSPGNINRLNVHRKWIERAYPKRLGHVVFFVADTDGCAQFMRDRLDFRLTDTQRGFGSYLRADGASDHHNIFFYSSNLPFASVQGKTSFCHTNFAVTDLDEIMAGTLYMQRRGWAKSEWGLGRHRISSGLFNYIPCPAGGDAEYGADVDACDDNWVPRDFDAMFGFAQWMHDIPQFWYEGHDWSVGFAPGFVHDRGETKPRPYLVAEKQLESHPSEVPAGDEQVAAE</sequence>
<evidence type="ECO:0000259" key="1">
    <source>
        <dbReference type="PROSITE" id="PS51819"/>
    </source>
</evidence>
<evidence type="ECO:0000313" key="3">
    <source>
        <dbReference type="Proteomes" id="UP000015525"/>
    </source>
</evidence>
<dbReference type="PROSITE" id="PS51819">
    <property type="entry name" value="VOC"/>
    <property type="match status" value="1"/>
</dbReference>
<dbReference type="RefSeq" id="WP_021239007.1">
    <property type="nucleotide sequence ID" value="NZ_ATHO01000131.1"/>
</dbReference>
<organism evidence="2 3">
    <name type="scientific">Sphingobium quisquiliarum P25</name>
    <dbReference type="NCBI Taxonomy" id="1329909"/>
    <lineage>
        <taxon>Bacteria</taxon>
        <taxon>Pseudomonadati</taxon>
        <taxon>Pseudomonadota</taxon>
        <taxon>Alphaproteobacteria</taxon>
        <taxon>Sphingomonadales</taxon>
        <taxon>Sphingomonadaceae</taxon>
        <taxon>Sphingobium</taxon>
    </lineage>
</organism>
<dbReference type="Proteomes" id="UP000015525">
    <property type="component" value="Unassembled WGS sequence"/>
</dbReference>
<dbReference type="InterPro" id="IPR037523">
    <property type="entry name" value="VOC_core"/>
</dbReference>
<dbReference type="InterPro" id="IPR004360">
    <property type="entry name" value="Glyas_Fos-R_dOase_dom"/>
</dbReference>
<keyword evidence="3" id="KW-1185">Reference proteome</keyword>
<dbReference type="EMBL" id="ATHO01000131">
    <property type="protein sequence ID" value="EQB03797.1"/>
    <property type="molecule type" value="Genomic_DNA"/>
</dbReference>
<proteinExistence type="predicted"/>
<name>T0GT25_9SPHN</name>
<dbReference type="Gene3D" id="3.10.180.10">
    <property type="entry name" value="2,3-Dihydroxybiphenyl 1,2-Dioxygenase, domain 1"/>
    <property type="match status" value="2"/>
</dbReference>
<gene>
    <name evidence="2" type="ORF">L288_14455</name>
</gene>
<evidence type="ECO:0000313" key="2">
    <source>
        <dbReference type="EMBL" id="EQB03797.1"/>
    </source>
</evidence>
<dbReference type="Pfam" id="PF00903">
    <property type="entry name" value="Glyoxalase"/>
    <property type="match status" value="1"/>
</dbReference>
<dbReference type="PATRIC" id="fig|1329909.3.peg.2775"/>
<feature type="domain" description="VOC" evidence="1">
    <location>
        <begin position="153"/>
        <end position="277"/>
    </location>
</feature>
<reference evidence="2 3" key="1">
    <citation type="journal article" date="2013" name="Genome Announc.">
        <title>Draft Genome Sequence of Sphingobium quisquiliarum Strain P25T, a Novel Hexachlorocyclohexane (HCH)-Degrading Bacterium Isolated from an HCH Dumpsite.</title>
        <authorList>
            <person name="Kumar Singh A."/>
            <person name="Sangwan N."/>
            <person name="Sharma A."/>
            <person name="Gupta V."/>
            <person name="Khurana J.P."/>
            <person name="Lal R."/>
        </authorList>
    </citation>
    <scope>NUCLEOTIDE SEQUENCE [LARGE SCALE GENOMIC DNA]</scope>
    <source>
        <strain evidence="2 3">P25</strain>
    </source>
</reference>
<comment type="caution">
    <text evidence="2">The sequence shown here is derived from an EMBL/GenBank/DDBJ whole genome shotgun (WGS) entry which is preliminary data.</text>
</comment>